<comment type="caution">
    <text evidence="8">The sequence shown here is derived from an EMBL/GenBank/DDBJ whole genome shotgun (WGS) entry which is preliminary data.</text>
</comment>
<dbReference type="OrthoDB" id="9815411at2"/>
<comment type="similarity">
    <text evidence="2">Belongs to the UPF0410 family.</text>
</comment>
<evidence type="ECO:0000313" key="9">
    <source>
        <dbReference type="Proteomes" id="UP000319148"/>
    </source>
</evidence>
<dbReference type="AlphaFoldDB" id="A0A501PM73"/>
<name>A0A501PM73_9PROT</name>
<feature type="transmembrane region" description="Helical" evidence="7">
    <location>
        <begin position="57"/>
        <end position="78"/>
    </location>
</feature>
<comment type="subcellular location">
    <subcellularLocation>
        <location evidence="1">Cell membrane</location>
        <topology evidence="1">Multi-pass membrane protein</topology>
    </subcellularLocation>
</comment>
<evidence type="ECO:0000313" key="8">
    <source>
        <dbReference type="EMBL" id="TPD61533.1"/>
    </source>
</evidence>
<proteinExistence type="inferred from homology"/>
<evidence type="ECO:0000256" key="6">
    <source>
        <dbReference type="ARBA" id="ARBA00023136"/>
    </source>
</evidence>
<evidence type="ECO:0000256" key="4">
    <source>
        <dbReference type="ARBA" id="ARBA00022692"/>
    </source>
</evidence>
<keyword evidence="6 7" id="KW-0472">Membrane</keyword>
<keyword evidence="9" id="KW-1185">Reference proteome</keyword>
<dbReference type="EMBL" id="VFIY01000005">
    <property type="protein sequence ID" value="TPD61533.1"/>
    <property type="molecule type" value="Genomic_DNA"/>
</dbReference>
<evidence type="ECO:0000256" key="1">
    <source>
        <dbReference type="ARBA" id="ARBA00004651"/>
    </source>
</evidence>
<dbReference type="InterPro" id="IPR007341">
    <property type="entry name" value="Transgly_assoc"/>
</dbReference>
<organism evidence="8 9">
    <name type="scientific">Emcibacter nanhaiensis</name>
    <dbReference type="NCBI Taxonomy" id="1505037"/>
    <lineage>
        <taxon>Bacteria</taxon>
        <taxon>Pseudomonadati</taxon>
        <taxon>Pseudomonadota</taxon>
        <taxon>Alphaproteobacteria</taxon>
        <taxon>Emcibacterales</taxon>
        <taxon>Emcibacteraceae</taxon>
        <taxon>Emcibacter</taxon>
    </lineage>
</organism>
<keyword evidence="4 7" id="KW-0812">Transmembrane</keyword>
<sequence>MEFLWFLIIGAVAGFLAGKIMKGGGFGLLGNLIVGIIGAVLGGWLFGVLGISVSEGLIGSLITAVVGAVVLLFIVGFFKKNKAA</sequence>
<reference evidence="9" key="1">
    <citation type="submission" date="2019-06" db="EMBL/GenBank/DDBJ databases">
        <title>The complete genome of Emcibacter congregatus ZYLT.</title>
        <authorList>
            <person name="Zhao Z."/>
        </authorList>
    </citation>
    <scope>NUCLEOTIDE SEQUENCE [LARGE SCALE GENOMIC DNA]</scope>
    <source>
        <strain evidence="9">MCCC 1A06723</strain>
    </source>
</reference>
<dbReference type="PANTHER" id="PTHR33884:SF3">
    <property type="entry name" value="UPF0410 PROTEIN YMGE"/>
    <property type="match status" value="1"/>
</dbReference>
<feature type="transmembrane region" description="Helical" evidence="7">
    <location>
        <begin position="28"/>
        <end position="51"/>
    </location>
</feature>
<feature type="transmembrane region" description="Helical" evidence="7">
    <location>
        <begin position="6"/>
        <end position="21"/>
    </location>
</feature>
<evidence type="ECO:0000256" key="3">
    <source>
        <dbReference type="ARBA" id="ARBA00022475"/>
    </source>
</evidence>
<evidence type="ECO:0000256" key="2">
    <source>
        <dbReference type="ARBA" id="ARBA00011006"/>
    </source>
</evidence>
<dbReference type="GO" id="GO:0005886">
    <property type="term" value="C:plasma membrane"/>
    <property type="evidence" value="ECO:0007669"/>
    <property type="project" value="UniProtKB-SubCell"/>
</dbReference>
<keyword evidence="3" id="KW-1003">Cell membrane</keyword>
<gene>
    <name evidence="8" type="ORF">FIV46_04810</name>
</gene>
<dbReference type="Pfam" id="PF04226">
    <property type="entry name" value="Transgly_assoc"/>
    <property type="match status" value="1"/>
</dbReference>
<keyword evidence="5 7" id="KW-1133">Transmembrane helix</keyword>
<protein>
    <submittedName>
        <fullName evidence="8">GlsB/YeaQ/YmgE family stress response membrane protein</fullName>
    </submittedName>
</protein>
<evidence type="ECO:0000256" key="7">
    <source>
        <dbReference type="SAM" id="Phobius"/>
    </source>
</evidence>
<dbReference type="Proteomes" id="UP000319148">
    <property type="component" value="Unassembled WGS sequence"/>
</dbReference>
<dbReference type="RefSeq" id="WP_139938950.1">
    <property type="nucleotide sequence ID" value="NZ_JBHSYP010000003.1"/>
</dbReference>
<evidence type="ECO:0000256" key="5">
    <source>
        <dbReference type="ARBA" id="ARBA00022989"/>
    </source>
</evidence>
<dbReference type="PANTHER" id="PTHR33884">
    <property type="entry name" value="UPF0410 PROTEIN YMGE"/>
    <property type="match status" value="1"/>
</dbReference>
<accession>A0A501PM73</accession>